<dbReference type="PROSITE" id="PS00045">
    <property type="entry name" value="HISTONE_LIKE"/>
    <property type="match status" value="1"/>
</dbReference>
<evidence type="ECO:0000256" key="2">
    <source>
        <dbReference type="ARBA" id="ARBA00023067"/>
    </source>
</evidence>
<dbReference type="InterPro" id="IPR020816">
    <property type="entry name" value="Histone-like_DNA-bd_CS"/>
</dbReference>
<accession>A0ABT9ZZL4</accession>
<proteinExistence type="inferred from homology"/>
<dbReference type="EMBL" id="JAUSUG010000018">
    <property type="protein sequence ID" value="MDQ0256679.1"/>
    <property type="molecule type" value="Genomic_DNA"/>
</dbReference>
<organism evidence="5 6">
    <name type="scientific">Evansella vedderi</name>
    <dbReference type="NCBI Taxonomy" id="38282"/>
    <lineage>
        <taxon>Bacteria</taxon>
        <taxon>Bacillati</taxon>
        <taxon>Bacillota</taxon>
        <taxon>Bacilli</taxon>
        <taxon>Bacillales</taxon>
        <taxon>Bacillaceae</taxon>
        <taxon>Evansella</taxon>
    </lineage>
</organism>
<dbReference type="InterPro" id="IPR000119">
    <property type="entry name" value="Hist_DNA-bd"/>
</dbReference>
<reference evidence="5 6" key="1">
    <citation type="submission" date="2023-07" db="EMBL/GenBank/DDBJ databases">
        <title>Genomic Encyclopedia of Type Strains, Phase IV (KMG-IV): sequencing the most valuable type-strain genomes for metagenomic binning, comparative biology and taxonomic classification.</title>
        <authorList>
            <person name="Goeker M."/>
        </authorList>
    </citation>
    <scope>NUCLEOTIDE SEQUENCE [LARGE SCALE GENOMIC DNA]</scope>
    <source>
        <strain evidence="5 6">DSM 9768</strain>
    </source>
</reference>
<dbReference type="SMART" id="SM00411">
    <property type="entry name" value="BHL"/>
    <property type="match status" value="1"/>
</dbReference>
<protein>
    <submittedName>
        <fullName evidence="5">DNA-binding protein HU-beta</fullName>
    </submittedName>
</protein>
<dbReference type="Gene3D" id="4.10.520.10">
    <property type="entry name" value="IHF-like DNA-binding proteins"/>
    <property type="match status" value="1"/>
</dbReference>
<gene>
    <name evidence="5" type="ORF">J2S74_004101</name>
</gene>
<evidence type="ECO:0000313" key="5">
    <source>
        <dbReference type="EMBL" id="MDQ0256679.1"/>
    </source>
</evidence>
<keyword evidence="3 5" id="KW-0238">DNA-binding</keyword>
<dbReference type="Proteomes" id="UP001230005">
    <property type="component" value="Unassembled WGS sequence"/>
</dbReference>
<evidence type="ECO:0000256" key="3">
    <source>
        <dbReference type="ARBA" id="ARBA00023125"/>
    </source>
</evidence>
<dbReference type="CDD" id="cd13831">
    <property type="entry name" value="HU"/>
    <property type="match status" value="1"/>
</dbReference>
<sequence length="90" mass="9758">MNKTELVAEVTEKTELTKKDATAVVDALIESITDSLKKGESVQLIGFGNFEVRERAARKGRNPQTGEEIEIAASKVPAFKPGKSLKDAVK</sequence>
<dbReference type="SUPFAM" id="SSF47729">
    <property type="entry name" value="IHF-like DNA-binding proteins"/>
    <property type="match status" value="1"/>
</dbReference>
<comment type="similarity">
    <text evidence="1 4">Belongs to the bacterial histone-like protein family.</text>
</comment>
<dbReference type="PANTHER" id="PTHR33175:SF3">
    <property type="entry name" value="DNA-BINDING PROTEIN HU-BETA"/>
    <property type="match status" value="1"/>
</dbReference>
<keyword evidence="6" id="KW-1185">Reference proteome</keyword>
<dbReference type="GO" id="GO:0003677">
    <property type="term" value="F:DNA binding"/>
    <property type="evidence" value="ECO:0007669"/>
    <property type="project" value="UniProtKB-KW"/>
</dbReference>
<keyword evidence="2" id="KW-0226">DNA condensation</keyword>
<dbReference type="InterPro" id="IPR010992">
    <property type="entry name" value="IHF-like_DNA-bd_dom_sf"/>
</dbReference>
<name>A0ABT9ZZL4_9BACI</name>
<dbReference type="Pfam" id="PF00216">
    <property type="entry name" value="Bac_DNA_binding"/>
    <property type="match status" value="1"/>
</dbReference>
<evidence type="ECO:0000256" key="1">
    <source>
        <dbReference type="ARBA" id="ARBA00010529"/>
    </source>
</evidence>
<dbReference type="RefSeq" id="WP_307329183.1">
    <property type="nucleotide sequence ID" value="NZ_JAUSUG010000018.1"/>
</dbReference>
<dbReference type="PANTHER" id="PTHR33175">
    <property type="entry name" value="DNA-BINDING PROTEIN HU"/>
    <property type="match status" value="1"/>
</dbReference>
<dbReference type="PRINTS" id="PR01727">
    <property type="entry name" value="DNABINDINGHU"/>
</dbReference>
<comment type="caution">
    <text evidence="5">The sequence shown here is derived from an EMBL/GenBank/DDBJ whole genome shotgun (WGS) entry which is preliminary data.</text>
</comment>
<evidence type="ECO:0000313" key="6">
    <source>
        <dbReference type="Proteomes" id="UP001230005"/>
    </source>
</evidence>
<evidence type="ECO:0000256" key="4">
    <source>
        <dbReference type="RuleBase" id="RU003939"/>
    </source>
</evidence>